<dbReference type="InterPro" id="IPR014001">
    <property type="entry name" value="Helicase_ATP-bd"/>
</dbReference>
<evidence type="ECO:0000256" key="11">
    <source>
        <dbReference type="RuleBase" id="RU364115"/>
    </source>
</evidence>
<name>A0A1W1ICE8_9LACT</name>
<dbReference type="PROSITE" id="PS51192">
    <property type="entry name" value="HELICASE_ATP_BIND_1"/>
    <property type="match status" value="1"/>
</dbReference>
<evidence type="ECO:0000256" key="2">
    <source>
        <dbReference type="ARBA" id="ARBA00008598"/>
    </source>
</evidence>
<feature type="domain" description="Helicase ATP-binding" evidence="12">
    <location>
        <begin position="290"/>
        <end position="455"/>
    </location>
</feature>
<comment type="function">
    <text evidence="11">Subunit R is required for both nuclease and ATPase activities, but not for modification.</text>
</comment>
<keyword evidence="7 13" id="KW-0255">Endonuclease</keyword>
<dbReference type="CDD" id="cd22332">
    <property type="entry name" value="HsdR_N"/>
    <property type="match status" value="1"/>
</dbReference>
<dbReference type="Proteomes" id="UP000195985">
    <property type="component" value="Unassembled WGS sequence"/>
</dbReference>
<evidence type="ECO:0000256" key="10">
    <source>
        <dbReference type="ARBA" id="ARBA00023125"/>
    </source>
</evidence>
<dbReference type="InterPro" id="IPR004473">
    <property type="entry name" value="Restrct_endonuc_typeI_HsdR"/>
</dbReference>
<dbReference type="PANTHER" id="PTHR30195:SF15">
    <property type="entry name" value="TYPE I RESTRICTION ENZYME HINDI ENDONUCLEASE SUBUNIT"/>
    <property type="match status" value="1"/>
</dbReference>
<sequence>MVDIVTEDSLEVRAMEEFKSLGYNLIDAYTPNREDLKDSTGRTNKDQVVLSQVLIQSLKEINPQIPEEIIHDEAKAIIEDASLNSKLLKDKNYERYQDILNGIKVKFRRESKETIEYLNLIDYENPKNNTFTVARQVWIDGEYGYRRPDILVYINGLPLVWIELKKPSENVQLGYTYNLINQKHDIPQLFFFNQLCIISNGHQTKAGSYNSSFSHYFEWLKVNNEEEKIDRKMIDNNEISLQYLIKGLMPKEKIIDYIENFILYLNKDTKIVAKSHQFIGVNNAIDSFKNRDGKNGKLGVFWHTQGSGKSFSMVMYVRKIRRKYSGNYTFLMITDRDDLNTQLLKNFVRTGVIQDSDAVKAKSGSHLREMLQSNTSMIFTLIHKFRSDYDSKFPLLSTREDIIVIVDEAHRTQYKELAENMRTGLPNAQYVAFTGTPLLGSKRLTNQFFGDYVSEYNFADSIKDGATVPLYYSKKVPTVELNNDLLNDDFLSIIENENLTDEEQNTLESRYRNSLDVLKRDSRVDEVAEYVVKHFPKRGFLGKGMVISVDKFATVMMYEKVQKHWKKRLLELNTEITKAESNEVKAGLLSERRFMNSVEMAVIVSEENGEEEKFERVGLDIVQHRKRMNLIDNEGRDIEDQFKDPDHPLQLVFVTAMWLTGFDAPSVSTLYLDKPMKGHTLMQAIARANRVYSDEKRGEKLNGLIVDHVNIFHYMKDALNDYATPSGSGDEFEMPVKEVEALIELLCTTQHEAVDFCLSLGIDIQTIVDVQDVFDKTARINAAVNAILATDETKAQFTIYANLLKNVYDASRPEIFDYHWENKYYKLIRYIASMMRNLVRSEKIDDAQIKVEELLDTSVKSEHLKFSIIADLEENDKVISLSDLDVERVINKIRTSQYMNIDIAELRGFIEQKLAKMLEKNETRMSFAQRYEKLVQGYNAGATSNENYFEELKKFIKDLQDEDKRAAKENLSEEELVLFDLLMKETLTKEEEKKVKSAASQLYNSLTMDNVHLLSVDWFKDEQPKQRVKNKIEEILDKKLPKSYDKQVFKQKSEIVFNFIVNRAMYGRGYVEAYRTDRVAE</sequence>
<dbReference type="EC" id="3.1.21.3" evidence="11"/>
<dbReference type="OrthoDB" id="9758243at2"/>
<evidence type="ECO:0000256" key="3">
    <source>
        <dbReference type="ARBA" id="ARBA00011296"/>
    </source>
</evidence>
<evidence type="ECO:0000256" key="6">
    <source>
        <dbReference type="ARBA" id="ARBA00022747"/>
    </source>
</evidence>
<dbReference type="GO" id="GO:0005524">
    <property type="term" value="F:ATP binding"/>
    <property type="evidence" value="ECO:0007669"/>
    <property type="project" value="UniProtKB-KW"/>
</dbReference>
<keyword evidence="5 11" id="KW-0547">Nucleotide-binding</keyword>
<dbReference type="Gene3D" id="3.90.1570.50">
    <property type="match status" value="1"/>
</dbReference>
<dbReference type="Pfam" id="PF04313">
    <property type="entry name" value="HSDR_N"/>
    <property type="match status" value="1"/>
</dbReference>
<dbReference type="SUPFAM" id="SSF52540">
    <property type="entry name" value="P-loop containing nucleoside triphosphate hydrolases"/>
    <property type="match status" value="1"/>
</dbReference>
<dbReference type="Gene3D" id="3.40.50.300">
    <property type="entry name" value="P-loop containing nucleotide triphosphate hydrolases"/>
    <property type="match status" value="2"/>
</dbReference>
<dbReference type="GO" id="GO:0003677">
    <property type="term" value="F:DNA binding"/>
    <property type="evidence" value="ECO:0007669"/>
    <property type="project" value="UniProtKB-KW"/>
</dbReference>
<evidence type="ECO:0000313" key="13">
    <source>
        <dbReference type="EMBL" id="SLM50549.1"/>
    </source>
</evidence>
<evidence type="ECO:0000259" key="12">
    <source>
        <dbReference type="PROSITE" id="PS51192"/>
    </source>
</evidence>
<comment type="catalytic activity">
    <reaction evidence="1 11">
        <text>Endonucleolytic cleavage of DNA to give random double-stranded fragments with terminal 5'-phosphates, ATP is simultaneously hydrolyzed.</text>
        <dbReference type="EC" id="3.1.21.3"/>
    </reaction>
</comment>
<evidence type="ECO:0000313" key="14">
    <source>
        <dbReference type="Proteomes" id="UP000195985"/>
    </source>
</evidence>
<evidence type="ECO:0000256" key="9">
    <source>
        <dbReference type="ARBA" id="ARBA00022840"/>
    </source>
</evidence>
<reference evidence="14" key="1">
    <citation type="submission" date="2016-04" db="EMBL/GenBank/DDBJ databases">
        <authorList>
            <person name="Strepis N."/>
        </authorList>
    </citation>
    <scope>NUCLEOTIDE SEQUENCE [LARGE SCALE GENOMIC DNA]</scope>
</reference>
<protein>
    <recommendedName>
        <fullName evidence="11">Type I restriction enzyme endonuclease subunit</fullName>
        <shortName evidence="11">R protein</shortName>
        <ecNumber evidence="11">3.1.21.3</ecNumber>
    </recommendedName>
    <alternativeName>
        <fullName evidence="11">Type-1 restriction enzyme R protein</fullName>
    </alternativeName>
</protein>
<dbReference type="InterPro" id="IPR021810">
    <property type="entry name" value="T1RH-like_C"/>
</dbReference>
<keyword evidence="9 11" id="KW-0067">ATP-binding</keyword>
<dbReference type="Pfam" id="PF22679">
    <property type="entry name" value="T1R_D3-like"/>
    <property type="match status" value="1"/>
</dbReference>
<dbReference type="InterPro" id="IPR007409">
    <property type="entry name" value="Restrct_endonuc_type1_HsdR_N"/>
</dbReference>
<keyword evidence="4" id="KW-0540">Nuclease</keyword>
<accession>A0A1W1ICE8</accession>
<keyword evidence="14" id="KW-1185">Reference proteome</keyword>
<dbReference type="RefSeq" id="WP_086941454.1">
    <property type="nucleotide sequence ID" value="NZ_FONM01000002.1"/>
</dbReference>
<dbReference type="NCBIfam" id="TIGR00348">
    <property type="entry name" value="hsdR"/>
    <property type="match status" value="1"/>
</dbReference>
<comment type="subunit">
    <text evidence="3 11">The type I restriction/modification system is composed of three polypeptides R, M and S.</text>
</comment>
<dbReference type="STRING" id="43064.SAMN04488086_102229"/>
<keyword evidence="8 11" id="KW-0378">Hydrolase</keyword>
<organism evidence="13 14">
    <name type="scientific">Trichococcus pasteurii</name>
    <dbReference type="NCBI Taxonomy" id="43064"/>
    <lineage>
        <taxon>Bacteria</taxon>
        <taxon>Bacillati</taxon>
        <taxon>Bacillota</taxon>
        <taxon>Bacilli</taxon>
        <taxon>Lactobacillales</taxon>
        <taxon>Carnobacteriaceae</taxon>
        <taxon>Trichococcus</taxon>
    </lineage>
</organism>
<evidence type="ECO:0000256" key="7">
    <source>
        <dbReference type="ARBA" id="ARBA00022759"/>
    </source>
</evidence>
<dbReference type="Pfam" id="PF11867">
    <property type="entry name" value="T1RH-like_C"/>
    <property type="match status" value="1"/>
</dbReference>
<keyword evidence="6 11" id="KW-0680">Restriction system</keyword>
<keyword evidence="10 11" id="KW-0238">DNA-binding</keyword>
<dbReference type="Pfam" id="PF18766">
    <property type="entry name" value="SWI2_SNF2"/>
    <property type="match status" value="1"/>
</dbReference>
<dbReference type="InterPro" id="IPR051268">
    <property type="entry name" value="Type-I_R_enzyme_R_subunit"/>
</dbReference>
<comment type="similarity">
    <text evidence="2 11">Belongs to the HsdR family.</text>
</comment>
<evidence type="ECO:0000256" key="5">
    <source>
        <dbReference type="ARBA" id="ARBA00022741"/>
    </source>
</evidence>
<dbReference type="InterPro" id="IPR027417">
    <property type="entry name" value="P-loop_NTPase"/>
</dbReference>
<dbReference type="PANTHER" id="PTHR30195">
    <property type="entry name" value="TYPE I SITE-SPECIFIC DEOXYRIBONUCLEASE PROTEIN SUBUNIT M AND R"/>
    <property type="match status" value="1"/>
</dbReference>
<dbReference type="GO" id="GO:0009307">
    <property type="term" value="P:DNA restriction-modification system"/>
    <property type="evidence" value="ECO:0007669"/>
    <property type="project" value="UniProtKB-KW"/>
</dbReference>
<dbReference type="GO" id="GO:0009035">
    <property type="term" value="F:type I site-specific deoxyribonuclease activity"/>
    <property type="evidence" value="ECO:0007669"/>
    <property type="project" value="UniProtKB-EC"/>
</dbReference>
<proteinExistence type="inferred from homology"/>
<dbReference type="AlphaFoldDB" id="A0A1W1ICE8"/>
<evidence type="ECO:0000256" key="4">
    <source>
        <dbReference type="ARBA" id="ARBA00022722"/>
    </source>
</evidence>
<dbReference type="InterPro" id="IPR040980">
    <property type="entry name" value="SWI2_SNF2"/>
</dbReference>
<dbReference type="InterPro" id="IPR055180">
    <property type="entry name" value="HsdR_RecA-like_helicase_dom_2"/>
</dbReference>
<dbReference type="CDD" id="cd18800">
    <property type="entry name" value="SF2_C_EcoR124I-like"/>
    <property type="match status" value="1"/>
</dbReference>
<evidence type="ECO:0000256" key="1">
    <source>
        <dbReference type="ARBA" id="ARBA00000851"/>
    </source>
</evidence>
<dbReference type="SMART" id="SM00487">
    <property type="entry name" value="DEXDc"/>
    <property type="match status" value="1"/>
</dbReference>
<gene>
    <name evidence="13" type="ORF">TPAS_221</name>
</gene>
<evidence type="ECO:0000256" key="8">
    <source>
        <dbReference type="ARBA" id="ARBA00022801"/>
    </source>
</evidence>
<dbReference type="EMBL" id="FWEY01000001">
    <property type="protein sequence ID" value="SLM50549.1"/>
    <property type="molecule type" value="Genomic_DNA"/>
</dbReference>